<accession>A0A8J4BCQ5</accession>
<name>A0A8J4BCQ5_9CHLO</name>
<keyword evidence="3" id="KW-1185">Reference proteome</keyword>
<evidence type="ECO:0000313" key="3">
    <source>
        <dbReference type="Proteomes" id="UP000747399"/>
    </source>
</evidence>
<dbReference type="EMBL" id="BNCO01000034">
    <property type="protein sequence ID" value="GIL59207.1"/>
    <property type="molecule type" value="Genomic_DNA"/>
</dbReference>
<feature type="region of interest" description="Disordered" evidence="1">
    <location>
        <begin position="215"/>
        <end position="237"/>
    </location>
</feature>
<dbReference type="Proteomes" id="UP000747399">
    <property type="component" value="Unassembled WGS sequence"/>
</dbReference>
<gene>
    <name evidence="2" type="ORF">Vafri_13896</name>
</gene>
<sequence length="590" mass="58028">MNTQTGPGMGRTCGLNAAAAHPHIAAAAAVADAALKRIATLPRGPIAATNCGASKGCGDSTALTTAVIAAGAAGAATHPSASTTSSTGSNSGCESEATAVSRERWQQRVASRGWPEAATAAATAAAVTEPSEQHMQVLSAVPHLSAVGACNIGGGSGAGGSGKVAPGFGPPVSVNPQPAAAGWVRWGCVDGSGGGAVPNPAAAAAATAAAASSVPNSRAQSLDGTHPTSAGGAAPLGPLPPPLHLSVPPYPGTSYRYNPYARPWGAQSFGPVAAPVPVPTPVAGAMPTVPSAAGGCVRRSRLGTYYHPAALPPPCFSGFRPLPRSAAVAAAAPPPSMRSVKWPSAPHAARCPDDSATALPGVVDDYPMDAGSNHAVYSAVCDPHPLPQHLPSVAHHFYRHGLYAQPSSACGGGGGGGASSTHALSLDGCRTDLICSGRSSAGGAEIAVGCDAATADVMAATAARCIRDGTGETDAAAPSREAYDAGAMQALVHGSPAPPVRMGPWVSRLPSSGGSAAAAAAAAGDIPRNLTSQHPQFNSLRTAPAATPAPVPVPVPVPAPVGAQHSALDAQLWWTSCRHTQYGLANFDAA</sequence>
<feature type="compositionally biased region" description="Low complexity" evidence="1">
    <location>
        <begin position="75"/>
        <end position="95"/>
    </location>
</feature>
<feature type="compositionally biased region" description="Polar residues" evidence="1">
    <location>
        <begin position="218"/>
        <end position="228"/>
    </location>
</feature>
<feature type="non-terminal residue" evidence="2">
    <location>
        <position position="590"/>
    </location>
</feature>
<evidence type="ECO:0000313" key="2">
    <source>
        <dbReference type="EMBL" id="GIL59207.1"/>
    </source>
</evidence>
<proteinExistence type="predicted"/>
<protein>
    <submittedName>
        <fullName evidence="2">Uncharacterized protein</fullName>
    </submittedName>
</protein>
<comment type="caution">
    <text evidence="2">The sequence shown here is derived from an EMBL/GenBank/DDBJ whole genome shotgun (WGS) entry which is preliminary data.</text>
</comment>
<dbReference type="AlphaFoldDB" id="A0A8J4BCQ5"/>
<organism evidence="2 3">
    <name type="scientific">Volvox africanus</name>
    <dbReference type="NCBI Taxonomy" id="51714"/>
    <lineage>
        <taxon>Eukaryota</taxon>
        <taxon>Viridiplantae</taxon>
        <taxon>Chlorophyta</taxon>
        <taxon>core chlorophytes</taxon>
        <taxon>Chlorophyceae</taxon>
        <taxon>CS clade</taxon>
        <taxon>Chlamydomonadales</taxon>
        <taxon>Volvocaceae</taxon>
        <taxon>Volvox</taxon>
    </lineage>
</organism>
<reference evidence="2" key="1">
    <citation type="journal article" date="2021" name="Proc. Natl. Acad. Sci. U.S.A.">
        <title>Three genomes in the algal genus Volvox reveal the fate of a haploid sex-determining region after a transition to homothallism.</title>
        <authorList>
            <person name="Yamamoto K."/>
            <person name="Hamaji T."/>
            <person name="Kawai-Toyooka H."/>
            <person name="Matsuzaki R."/>
            <person name="Takahashi F."/>
            <person name="Nishimura Y."/>
            <person name="Kawachi M."/>
            <person name="Noguchi H."/>
            <person name="Minakuchi Y."/>
            <person name="Umen J.G."/>
            <person name="Toyoda A."/>
            <person name="Nozaki H."/>
        </authorList>
    </citation>
    <scope>NUCLEOTIDE SEQUENCE</scope>
    <source>
        <strain evidence="2">NIES-3780</strain>
    </source>
</reference>
<feature type="region of interest" description="Disordered" evidence="1">
    <location>
        <begin position="75"/>
        <end position="104"/>
    </location>
</feature>
<evidence type="ECO:0000256" key="1">
    <source>
        <dbReference type="SAM" id="MobiDB-lite"/>
    </source>
</evidence>